<dbReference type="InterPro" id="IPR027417">
    <property type="entry name" value="P-loop_NTPase"/>
</dbReference>
<dbReference type="GO" id="GO:0003724">
    <property type="term" value="F:RNA helicase activity"/>
    <property type="evidence" value="ECO:0007669"/>
    <property type="project" value="UniProtKB-EC"/>
</dbReference>
<organism evidence="8 9">
    <name type="scientific">Panagrellus redivivus</name>
    <name type="common">Microworm</name>
    <dbReference type="NCBI Taxonomy" id="6233"/>
    <lineage>
        <taxon>Eukaryota</taxon>
        <taxon>Metazoa</taxon>
        <taxon>Ecdysozoa</taxon>
        <taxon>Nematoda</taxon>
        <taxon>Chromadorea</taxon>
        <taxon>Rhabditida</taxon>
        <taxon>Tylenchina</taxon>
        <taxon>Panagrolaimomorpha</taxon>
        <taxon>Panagrolaimoidea</taxon>
        <taxon>Panagrolaimidae</taxon>
        <taxon>Panagrellus</taxon>
    </lineage>
</organism>
<dbReference type="AlphaFoldDB" id="A0A7E4UND7"/>
<reference evidence="9" key="2">
    <citation type="submission" date="2020-10" db="UniProtKB">
        <authorList>
            <consortium name="WormBaseParasite"/>
        </authorList>
    </citation>
    <scope>IDENTIFICATION</scope>
</reference>
<feature type="domain" description="Helicase ATP-binding" evidence="6">
    <location>
        <begin position="70"/>
        <end position="229"/>
    </location>
</feature>
<keyword evidence="2 5" id="KW-0378">Hydrolase</keyword>
<evidence type="ECO:0000256" key="2">
    <source>
        <dbReference type="ARBA" id="ARBA00022801"/>
    </source>
</evidence>
<comment type="domain">
    <text evidence="5">The Q motif is unique to and characteristic of the DEAD box family of RNA helicases and controls ATP binding and hydrolysis.</text>
</comment>
<evidence type="ECO:0000259" key="6">
    <source>
        <dbReference type="PROSITE" id="PS51192"/>
    </source>
</evidence>
<evidence type="ECO:0000256" key="1">
    <source>
        <dbReference type="ARBA" id="ARBA00022741"/>
    </source>
</evidence>
<dbReference type="WBParaSite" id="Pan_g10833.t1">
    <property type="protein sequence ID" value="Pan_g10833.t1"/>
    <property type="gene ID" value="Pan_g10833"/>
</dbReference>
<evidence type="ECO:0000256" key="5">
    <source>
        <dbReference type="RuleBase" id="RU365068"/>
    </source>
</evidence>
<dbReference type="SMART" id="SM00490">
    <property type="entry name" value="HELICc"/>
    <property type="match status" value="1"/>
</dbReference>
<name>A0A7E4UND7_PANRE</name>
<evidence type="ECO:0000259" key="7">
    <source>
        <dbReference type="PROSITE" id="PS51194"/>
    </source>
</evidence>
<sequence length="453" mass="50504">MNDPGQLFYNDDPVPVYNGGACQPFAFFSKAGGEHPYLDPAVIQNLLNQKPPAINARPVQTALLSMLTMYKKQSAKSDLMCISETGSGKTYAFLLPAIQTALKRIEKNKGKASKSPSVLIFCHSQPLAELIYANLTALVKNTAVKTCLVIGKTEFIKSTEFDIGVCCAGRFRNHFEGSKRYVQIDVTKLDLLIIDEVDESMKCADDFMLYFEIRQKTSCPAYFFSATLDGSFSLGDIFRDEDCFCYQHGELNALPPTVIPVFWECDRSMLPEAYLDDDGTVHAIPPTQNNTLLKCNPSDMIFFILKLQWDNRAATKFIIFTKKTVIADFLANKLALLGIKARSIHAKKSAEARRRCFEDFKAGVYKVIVATNQLTRGIDVDVDVVINYDIPTSRTAWIHRSGRVGRNGKKGAAITLVDTKDPDYQTKAVLREIVGGLPPDKKLPTFLAEYLNL</sequence>
<dbReference type="Proteomes" id="UP000492821">
    <property type="component" value="Unassembled WGS sequence"/>
</dbReference>
<dbReference type="CDD" id="cd18787">
    <property type="entry name" value="SF2_C_DEAD"/>
    <property type="match status" value="1"/>
</dbReference>
<dbReference type="EC" id="3.6.4.13" evidence="5"/>
<dbReference type="SMART" id="SM00487">
    <property type="entry name" value="DEXDc"/>
    <property type="match status" value="1"/>
</dbReference>
<keyword evidence="3 5" id="KW-0067">ATP-binding</keyword>
<dbReference type="GO" id="GO:0005524">
    <property type="term" value="F:ATP binding"/>
    <property type="evidence" value="ECO:0007669"/>
    <property type="project" value="UniProtKB-UniRule"/>
</dbReference>
<feature type="domain" description="Helicase C-terminal" evidence="7">
    <location>
        <begin position="306"/>
        <end position="453"/>
    </location>
</feature>
<evidence type="ECO:0000313" key="9">
    <source>
        <dbReference type="WBParaSite" id="Pan_g10833.t1"/>
    </source>
</evidence>
<dbReference type="GO" id="GO:0003723">
    <property type="term" value="F:RNA binding"/>
    <property type="evidence" value="ECO:0007669"/>
    <property type="project" value="UniProtKB-UniRule"/>
</dbReference>
<dbReference type="InterPro" id="IPR011545">
    <property type="entry name" value="DEAD/DEAH_box_helicase_dom"/>
</dbReference>
<dbReference type="SUPFAM" id="SSF52540">
    <property type="entry name" value="P-loop containing nucleoside triphosphate hydrolases"/>
    <property type="match status" value="1"/>
</dbReference>
<dbReference type="PROSITE" id="PS51194">
    <property type="entry name" value="HELICASE_CTER"/>
    <property type="match status" value="1"/>
</dbReference>
<evidence type="ECO:0000256" key="4">
    <source>
        <dbReference type="ARBA" id="ARBA00022884"/>
    </source>
</evidence>
<protein>
    <recommendedName>
        <fullName evidence="5">ATP-dependent RNA helicase</fullName>
        <ecNumber evidence="5">3.6.4.13</ecNumber>
    </recommendedName>
</protein>
<accession>A0A7E4UND7</accession>
<comment type="function">
    <text evidence="5">RNA helicase.</text>
</comment>
<dbReference type="Pfam" id="PF00270">
    <property type="entry name" value="DEAD"/>
    <property type="match status" value="1"/>
</dbReference>
<dbReference type="GO" id="GO:0016787">
    <property type="term" value="F:hydrolase activity"/>
    <property type="evidence" value="ECO:0007669"/>
    <property type="project" value="UniProtKB-KW"/>
</dbReference>
<keyword evidence="8" id="KW-1185">Reference proteome</keyword>
<dbReference type="InterPro" id="IPR001650">
    <property type="entry name" value="Helicase_C-like"/>
</dbReference>
<proteinExistence type="inferred from homology"/>
<dbReference type="Gene3D" id="3.40.50.300">
    <property type="entry name" value="P-loop containing nucleotide triphosphate hydrolases"/>
    <property type="match status" value="2"/>
</dbReference>
<dbReference type="PROSITE" id="PS51192">
    <property type="entry name" value="HELICASE_ATP_BIND_1"/>
    <property type="match status" value="1"/>
</dbReference>
<keyword evidence="5" id="KW-0347">Helicase</keyword>
<dbReference type="InterPro" id="IPR014001">
    <property type="entry name" value="Helicase_ATP-bd"/>
</dbReference>
<keyword evidence="4 5" id="KW-0694">RNA-binding</keyword>
<keyword evidence="1 5" id="KW-0547">Nucleotide-binding</keyword>
<evidence type="ECO:0000256" key="3">
    <source>
        <dbReference type="ARBA" id="ARBA00022840"/>
    </source>
</evidence>
<dbReference type="PANTHER" id="PTHR24031">
    <property type="entry name" value="RNA HELICASE"/>
    <property type="match status" value="1"/>
</dbReference>
<dbReference type="Pfam" id="PF00271">
    <property type="entry name" value="Helicase_C"/>
    <property type="match status" value="1"/>
</dbReference>
<evidence type="ECO:0000313" key="8">
    <source>
        <dbReference type="Proteomes" id="UP000492821"/>
    </source>
</evidence>
<comment type="catalytic activity">
    <reaction evidence="5">
        <text>ATP + H2O = ADP + phosphate + H(+)</text>
        <dbReference type="Rhea" id="RHEA:13065"/>
        <dbReference type="ChEBI" id="CHEBI:15377"/>
        <dbReference type="ChEBI" id="CHEBI:15378"/>
        <dbReference type="ChEBI" id="CHEBI:30616"/>
        <dbReference type="ChEBI" id="CHEBI:43474"/>
        <dbReference type="ChEBI" id="CHEBI:456216"/>
        <dbReference type="EC" id="3.6.4.13"/>
    </reaction>
</comment>
<comment type="similarity">
    <text evidence="5">Belongs to the DEAD box helicase family.</text>
</comment>
<reference evidence="8" key="1">
    <citation type="journal article" date="2013" name="Genetics">
        <title>The draft genome and transcriptome of Panagrellus redivivus are shaped by the harsh demands of a free-living lifestyle.</title>
        <authorList>
            <person name="Srinivasan J."/>
            <person name="Dillman A.R."/>
            <person name="Macchietto M.G."/>
            <person name="Heikkinen L."/>
            <person name="Lakso M."/>
            <person name="Fracchia K.M."/>
            <person name="Antoshechkin I."/>
            <person name="Mortazavi A."/>
            <person name="Wong G."/>
            <person name="Sternberg P.W."/>
        </authorList>
    </citation>
    <scope>NUCLEOTIDE SEQUENCE [LARGE SCALE GENOMIC DNA]</scope>
    <source>
        <strain evidence="8">MT8872</strain>
    </source>
</reference>